<evidence type="ECO:0000313" key="10">
    <source>
        <dbReference type="EMBL" id="SVE27943.1"/>
    </source>
</evidence>
<proteinExistence type="predicted"/>
<evidence type="ECO:0000256" key="3">
    <source>
        <dbReference type="ARBA" id="ARBA00022475"/>
    </source>
</evidence>
<reference evidence="10" key="1">
    <citation type="submission" date="2018-05" db="EMBL/GenBank/DDBJ databases">
        <authorList>
            <person name="Lanie J.A."/>
            <person name="Ng W.-L."/>
            <person name="Kazmierczak K.M."/>
            <person name="Andrzejewski T.M."/>
            <person name="Davidsen T.M."/>
            <person name="Wayne K.J."/>
            <person name="Tettelin H."/>
            <person name="Glass J.I."/>
            <person name="Rusch D."/>
            <person name="Podicherti R."/>
            <person name="Tsui H.-C.T."/>
            <person name="Winkler M.E."/>
        </authorList>
    </citation>
    <scope>NUCLEOTIDE SEQUENCE</scope>
</reference>
<feature type="transmembrane region" description="Helical" evidence="8">
    <location>
        <begin position="20"/>
        <end position="42"/>
    </location>
</feature>
<sequence>MTVAGVASAIDKLNRSIGRITAWLTLAMVLVTFFIVVLRYLFDTGWIWLQESVTWMHAAVFMLAAAYTLADDQHVRVDIFYRKMSEPGRALVNALGTALFLLPLTVFLIWSSWGYASLSWEIHETSREAGGMVFPFPSIMKSFIPATAFLLLLQGIAMEARNISLIVAAKHFEQSTNRL</sequence>
<evidence type="ECO:0000256" key="5">
    <source>
        <dbReference type="ARBA" id="ARBA00022692"/>
    </source>
</evidence>
<dbReference type="PANTHER" id="PTHR35011:SF4">
    <property type="entry name" value="SLL1102 PROTEIN"/>
    <property type="match status" value="1"/>
</dbReference>
<dbReference type="GO" id="GO:0005886">
    <property type="term" value="C:plasma membrane"/>
    <property type="evidence" value="ECO:0007669"/>
    <property type="project" value="UniProtKB-SubCell"/>
</dbReference>
<name>A0A383C7B5_9ZZZZ</name>
<feature type="transmembrane region" description="Helical" evidence="8">
    <location>
        <begin position="133"/>
        <end position="153"/>
    </location>
</feature>
<dbReference type="AlphaFoldDB" id="A0A383C7B5"/>
<organism evidence="10">
    <name type="scientific">marine metagenome</name>
    <dbReference type="NCBI Taxonomy" id="408172"/>
    <lineage>
        <taxon>unclassified sequences</taxon>
        <taxon>metagenomes</taxon>
        <taxon>ecological metagenomes</taxon>
    </lineage>
</organism>
<protein>
    <recommendedName>
        <fullName evidence="9">Tripartite ATP-independent periplasmic transporters DctQ component domain-containing protein</fullName>
    </recommendedName>
</protein>
<keyword evidence="6 8" id="KW-1133">Transmembrane helix</keyword>
<keyword evidence="7 8" id="KW-0472">Membrane</keyword>
<dbReference type="EMBL" id="UINC01206355">
    <property type="protein sequence ID" value="SVE27943.1"/>
    <property type="molecule type" value="Genomic_DNA"/>
</dbReference>
<comment type="subcellular location">
    <subcellularLocation>
        <location evidence="1">Cell inner membrane</location>
        <topology evidence="1">Multi-pass membrane protein</topology>
    </subcellularLocation>
</comment>
<evidence type="ECO:0000256" key="2">
    <source>
        <dbReference type="ARBA" id="ARBA00022448"/>
    </source>
</evidence>
<keyword evidence="3" id="KW-1003">Cell membrane</keyword>
<evidence type="ECO:0000256" key="6">
    <source>
        <dbReference type="ARBA" id="ARBA00022989"/>
    </source>
</evidence>
<feature type="transmembrane region" description="Helical" evidence="8">
    <location>
        <begin position="54"/>
        <end position="70"/>
    </location>
</feature>
<dbReference type="PANTHER" id="PTHR35011">
    <property type="entry name" value="2,3-DIKETO-L-GULONATE TRAP TRANSPORTER SMALL PERMEASE PROTEIN YIAM"/>
    <property type="match status" value="1"/>
</dbReference>
<feature type="domain" description="Tripartite ATP-independent periplasmic transporters DctQ component" evidence="9">
    <location>
        <begin position="28"/>
        <end position="160"/>
    </location>
</feature>
<evidence type="ECO:0000256" key="7">
    <source>
        <dbReference type="ARBA" id="ARBA00023136"/>
    </source>
</evidence>
<feature type="transmembrane region" description="Helical" evidence="8">
    <location>
        <begin position="91"/>
        <end position="113"/>
    </location>
</feature>
<evidence type="ECO:0000256" key="1">
    <source>
        <dbReference type="ARBA" id="ARBA00004429"/>
    </source>
</evidence>
<dbReference type="Pfam" id="PF04290">
    <property type="entry name" value="DctQ"/>
    <property type="match status" value="1"/>
</dbReference>
<keyword evidence="5 8" id="KW-0812">Transmembrane</keyword>
<keyword evidence="4" id="KW-0997">Cell inner membrane</keyword>
<gene>
    <name evidence="10" type="ORF">METZ01_LOCUS480797</name>
</gene>
<evidence type="ECO:0000256" key="8">
    <source>
        <dbReference type="SAM" id="Phobius"/>
    </source>
</evidence>
<keyword evidence="2" id="KW-0813">Transport</keyword>
<dbReference type="InterPro" id="IPR055348">
    <property type="entry name" value="DctQ"/>
</dbReference>
<evidence type="ECO:0000259" key="9">
    <source>
        <dbReference type="Pfam" id="PF04290"/>
    </source>
</evidence>
<evidence type="ECO:0000256" key="4">
    <source>
        <dbReference type="ARBA" id="ARBA00022519"/>
    </source>
</evidence>
<accession>A0A383C7B5</accession>
<dbReference type="InterPro" id="IPR007387">
    <property type="entry name" value="TRAP_DctQ"/>
</dbReference>